<dbReference type="InterPro" id="IPR055222">
    <property type="entry name" value="PRISE-like_Rossmann-fold"/>
</dbReference>
<dbReference type="EMBL" id="CP012333">
    <property type="protein sequence ID" value="AKU99760.1"/>
    <property type="molecule type" value="Genomic_DNA"/>
</dbReference>
<dbReference type="STRING" id="1391654.AKJ09_06424"/>
<dbReference type="SUPFAM" id="SSF51735">
    <property type="entry name" value="NAD(P)-binding Rossmann-fold domains"/>
    <property type="match status" value="1"/>
</dbReference>
<name>A0A0K1Q1T8_9BACT</name>
<feature type="domain" description="PRISE-like Rossmann-fold" evidence="1">
    <location>
        <begin position="84"/>
        <end position="377"/>
    </location>
</feature>
<reference evidence="2 3" key="1">
    <citation type="submission" date="2015-08" db="EMBL/GenBank/DDBJ databases">
        <authorList>
            <person name="Babu N.S."/>
            <person name="Beckwith C.J."/>
            <person name="Beseler K.G."/>
            <person name="Brison A."/>
            <person name="Carone J.V."/>
            <person name="Caskin T.P."/>
            <person name="Diamond M."/>
            <person name="Durham M.E."/>
            <person name="Foxe J.M."/>
            <person name="Go M."/>
            <person name="Henderson B.A."/>
            <person name="Jones I.B."/>
            <person name="McGettigan J.A."/>
            <person name="Micheletti S.J."/>
            <person name="Nasrallah M.E."/>
            <person name="Ortiz D."/>
            <person name="Piller C.R."/>
            <person name="Privatt S.R."/>
            <person name="Schneider S.L."/>
            <person name="Sharp S."/>
            <person name="Smith T.C."/>
            <person name="Stanton J.D."/>
            <person name="Ullery H.E."/>
            <person name="Wilson R.J."/>
            <person name="Serrano M.G."/>
            <person name="Buck G."/>
            <person name="Lee V."/>
            <person name="Wang Y."/>
            <person name="Carvalho R."/>
            <person name="Voegtly L."/>
            <person name="Shi R."/>
            <person name="Duckworth R."/>
            <person name="Johnson A."/>
            <person name="Loviza R."/>
            <person name="Walstead R."/>
            <person name="Shah Z."/>
            <person name="Kiflezghi M."/>
            <person name="Wade K."/>
            <person name="Ball S.L."/>
            <person name="Bradley K.W."/>
            <person name="Asai D.J."/>
            <person name="Bowman C.A."/>
            <person name="Russell D.A."/>
            <person name="Pope W.H."/>
            <person name="Jacobs-Sera D."/>
            <person name="Hendrix R.W."/>
            <person name="Hatfull G.F."/>
        </authorList>
    </citation>
    <scope>NUCLEOTIDE SEQUENCE [LARGE SCALE GENOMIC DNA]</scope>
    <source>
        <strain evidence="2 3">DSM 27648</strain>
    </source>
</reference>
<dbReference type="PANTHER" id="PTHR32487:SF0">
    <property type="entry name" value="3-OXO-DELTA(4,5)-STEROID 5-BETA-REDUCTASE"/>
    <property type="match status" value="1"/>
</dbReference>
<organism evidence="2 3">
    <name type="scientific">Labilithrix luteola</name>
    <dbReference type="NCBI Taxonomy" id="1391654"/>
    <lineage>
        <taxon>Bacteria</taxon>
        <taxon>Pseudomonadati</taxon>
        <taxon>Myxococcota</taxon>
        <taxon>Polyangia</taxon>
        <taxon>Polyangiales</taxon>
        <taxon>Labilitrichaceae</taxon>
        <taxon>Labilithrix</taxon>
    </lineage>
</organism>
<accession>A0A0K1Q1T8</accession>
<dbReference type="CDD" id="cd08948">
    <property type="entry name" value="5beta-POR_like_SDR_a"/>
    <property type="match status" value="1"/>
</dbReference>
<evidence type="ECO:0000313" key="3">
    <source>
        <dbReference type="Proteomes" id="UP000064967"/>
    </source>
</evidence>
<sequence>MHGRGNGHFCLRSMRSADRAKDGATMSTSDKVALVIGAQGVIGRNLVDHLASLDDWKVIGVSRRESSSTGRVFHVSADLLDANDTRRKLGALGDVTHVFYAAYQDRPTWAELVPPNVAMLRNVLDAVEPTARRLQHVSLMQGYKVYGAHLGPFKTPARESDPPHMPPEFNVDQQALLESRAAGRAWSWSAIRPSVVSGFALGNPMNLSMAIAVYASISKELGIPLRFPGRAGAYDKLLEMTDAGLLARATVWAATNERAANQAFNVNNGDLFRWNEMWPKIGRWFDLEVAPPLPMSLDVVMADKEPLWNSMIEKYGLASTPYRDVSSWRFADFVFSWDYDMFADGTKARRFGFHEFVDTSAMFEGMFDDLRKRRVIP</sequence>
<evidence type="ECO:0000313" key="2">
    <source>
        <dbReference type="EMBL" id="AKU99760.1"/>
    </source>
</evidence>
<dbReference type="InterPro" id="IPR036291">
    <property type="entry name" value="NAD(P)-bd_dom_sf"/>
</dbReference>
<dbReference type="Proteomes" id="UP000064967">
    <property type="component" value="Chromosome"/>
</dbReference>
<keyword evidence="3" id="KW-1185">Reference proteome</keyword>
<dbReference type="Gene3D" id="3.40.50.720">
    <property type="entry name" value="NAD(P)-binding Rossmann-like Domain"/>
    <property type="match status" value="1"/>
</dbReference>
<dbReference type="KEGG" id="llu:AKJ09_06424"/>
<protein>
    <submittedName>
        <fullName evidence="2">Nucleoside-diphosphate-sugar epimerase</fullName>
    </submittedName>
</protein>
<dbReference type="Pfam" id="PF22917">
    <property type="entry name" value="PRISE"/>
    <property type="match status" value="1"/>
</dbReference>
<dbReference type="PATRIC" id="fig|1391654.3.peg.6515"/>
<evidence type="ECO:0000259" key="1">
    <source>
        <dbReference type="Pfam" id="PF22917"/>
    </source>
</evidence>
<gene>
    <name evidence="2" type="ORF">AKJ09_06424</name>
</gene>
<dbReference type="PANTHER" id="PTHR32487">
    <property type="entry name" value="3-OXO-DELTA(4,5)-STEROID 5-BETA-REDUCTASE"/>
    <property type="match status" value="1"/>
</dbReference>
<dbReference type="AlphaFoldDB" id="A0A0K1Q1T8"/>
<proteinExistence type="predicted"/>